<keyword evidence="5" id="KW-0596">Phosphopantetheine</keyword>
<dbReference type="Pfam" id="PF00109">
    <property type="entry name" value="ketoacyl-synt"/>
    <property type="match status" value="1"/>
</dbReference>
<dbReference type="InterPro" id="IPR020845">
    <property type="entry name" value="AMP-binding_CS"/>
</dbReference>
<dbReference type="InterPro" id="IPR045851">
    <property type="entry name" value="AMP-bd_C_sf"/>
</dbReference>
<keyword evidence="13" id="KW-0012">Acyltransferase</keyword>
<comment type="similarity">
    <text evidence="14">In the C-terminal section; belongs to the NRP synthetase family.</text>
</comment>
<dbReference type="Gene3D" id="1.10.1200.10">
    <property type="entry name" value="ACP-like"/>
    <property type="match status" value="2"/>
</dbReference>
<dbReference type="FunFam" id="3.40.47.10:FF:000042">
    <property type="entry name" value="Polyketide synthase Pks13"/>
    <property type="match status" value="1"/>
</dbReference>
<dbReference type="Gene3D" id="3.40.50.980">
    <property type="match status" value="2"/>
</dbReference>
<evidence type="ECO:0000256" key="12">
    <source>
        <dbReference type="ARBA" id="ARBA00023268"/>
    </source>
</evidence>
<dbReference type="InterPro" id="IPR020806">
    <property type="entry name" value="PKS_PP-bd"/>
</dbReference>
<evidence type="ECO:0000256" key="8">
    <source>
        <dbReference type="ARBA" id="ARBA00022679"/>
    </source>
</evidence>
<gene>
    <name evidence="19" type="ORF">SSGG_05710</name>
</gene>
<dbReference type="PROSITE" id="PS00012">
    <property type="entry name" value="PHOSPHOPANTETHEINE"/>
    <property type="match status" value="2"/>
</dbReference>
<protein>
    <recommendedName>
        <fullName evidence="4">Phenyloxazoline synthase MbtB</fullName>
    </recommendedName>
    <alternativeName>
        <fullName evidence="15">Mycobactin synthetase protein B</fullName>
    </alternativeName>
</protein>
<dbReference type="EMBL" id="DS999644">
    <property type="protein sequence ID" value="EFE78343.2"/>
    <property type="molecule type" value="Genomic_DNA"/>
</dbReference>
<dbReference type="InterPro" id="IPR036736">
    <property type="entry name" value="ACP-like_sf"/>
</dbReference>
<dbReference type="Pfam" id="PF00501">
    <property type="entry name" value="AMP-binding"/>
    <property type="match status" value="1"/>
</dbReference>
<feature type="domain" description="Carrier" evidence="17">
    <location>
        <begin position="2361"/>
        <end position="2435"/>
    </location>
</feature>
<dbReference type="PANTHER" id="PTHR43775">
    <property type="entry name" value="FATTY ACID SYNTHASE"/>
    <property type="match status" value="1"/>
</dbReference>
<dbReference type="GO" id="GO:0004315">
    <property type="term" value="F:3-oxoacyl-[acyl-carrier-protein] synthase activity"/>
    <property type="evidence" value="ECO:0007669"/>
    <property type="project" value="InterPro"/>
</dbReference>
<dbReference type="GO" id="GO:0031177">
    <property type="term" value="F:phosphopantetheine binding"/>
    <property type="evidence" value="ECO:0007669"/>
    <property type="project" value="InterPro"/>
</dbReference>
<evidence type="ECO:0000256" key="7">
    <source>
        <dbReference type="ARBA" id="ARBA00022598"/>
    </source>
</evidence>
<reference evidence="20" key="1">
    <citation type="submission" date="2008-10" db="EMBL/GenBank/DDBJ databases">
        <authorList>
            <person name="Molnar K."/>
        </authorList>
    </citation>
    <scope>NUCLEOTIDE SEQUENCE [LARGE SCALE GENOMIC DNA]</scope>
    <source>
        <strain evidence="20">NRRL 15998</strain>
    </source>
</reference>
<dbReference type="SMART" id="SM00827">
    <property type="entry name" value="PKS_AT"/>
    <property type="match status" value="1"/>
</dbReference>
<organism evidence="19 20">
    <name type="scientific">Streptomyces filamentosus NRRL 15998</name>
    <dbReference type="NCBI Taxonomy" id="457431"/>
    <lineage>
        <taxon>Bacteria</taxon>
        <taxon>Bacillati</taxon>
        <taxon>Actinomycetota</taxon>
        <taxon>Actinomycetes</taxon>
        <taxon>Kitasatosporales</taxon>
        <taxon>Streptomycetaceae</taxon>
        <taxon>Streptomyces</taxon>
    </lineage>
</organism>
<dbReference type="InterPro" id="IPR000873">
    <property type="entry name" value="AMP-dep_synth/lig_dom"/>
</dbReference>
<dbReference type="FunFam" id="1.10.1200.10:FF:000016">
    <property type="entry name" value="Non-ribosomal peptide synthase"/>
    <property type="match status" value="1"/>
</dbReference>
<dbReference type="SUPFAM" id="SSF56801">
    <property type="entry name" value="Acetyl-CoA synthetase-like"/>
    <property type="match status" value="1"/>
</dbReference>
<feature type="compositionally biased region" description="Basic and acidic residues" evidence="16">
    <location>
        <begin position="50"/>
        <end position="62"/>
    </location>
</feature>
<evidence type="ECO:0000256" key="14">
    <source>
        <dbReference type="ARBA" id="ARBA00029443"/>
    </source>
</evidence>
<proteinExistence type="inferred from homology"/>
<dbReference type="Pfam" id="PF13193">
    <property type="entry name" value="AMP-binding_C"/>
    <property type="match status" value="1"/>
</dbReference>
<dbReference type="InterPro" id="IPR025110">
    <property type="entry name" value="AMP-bd_C"/>
</dbReference>
<dbReference type="PROSITE" id="PS00455">
    <property type="entry name" value="AMP_BINDING"/>
    <property type="match status" value="1"/>
</dbReference>
<keyword evidence="10" id="KW-0443">Lipid metabolism</keyword>
<dbReference type="Pfam" id="PF00668">
    <property type="entry name" value="Condensation"/>
    <property type="match status" value="2"/>
</dbReference>
<dbReference type="PROSITE" id="PS50075">
    <property type="entry name" value="CARRIER"/>
    <property type="match status" value="2"/>
</dbReference>
<feature type="compositionally biased region" description="Basic residues" evidence="16">
    <location>
        <begin position="63"/>
        <end position="107"/>
    </location>
</feature>
<dbReference type="InterPro" id="IPR018201">
    <property type="entry name" value="Ketoacyl_synth_AS"/>
</dbReference>
<dbReference type="InterPro" id="IPR001242">
    <property type="entry name" value="Condensation_dom"/>
</dbReference>
<evidence type="ECO:0000256" key="4">
    <source>
        <dbReference type="ARBA" id="ARBA00016743"/>
    </source>
</evidence>
<evidence type="ECO:0000256" key="5">
    <source>
        <dbReference type="ARBA" id="ARBA00022450"/>
    </source>
</evidence>
<dbReference type="FunFam" id="3.30.559.30:FF:000006">
    <property type="entry name" value="Yersiniabactin polyketide/non-ribosomal peptide synthetase"/>
    <property type="match status" value="1"/>
</dbReference>
<dbReference type="InterPro" id="IPR001227">
    <property type="entry name" value="Ac_transferase_dom_sf"/>
</dbReference>
<dbReference type="Pfam" id="PF02801">
    <property type="entry name" value="Ketoacyl-synt_C"/>
    <property type="match status" value="1"/>
</dbReference>
<dbReference type="CDD" id="cd00833">
    <property type="entry name" value="PKS"/>
    <property type="match status" value="1"/>
</dbReference>
<dbReference type="SUPFAM" id="SSF53901">
    <property type="entry name" value="Thiolase-like"/>
    <property type="match status" value="1"/>
</dbReference>
<keyword evidence="11" id="KW-0045">Antibiotic biosynthesis</keyword>
<feature type="domain" description="Ketosynthase family 3 (KS3)" evidence="18">
    <location>
        <begin position="375"/>
        <end position="801"/>
    </location>
</feature>
<dbReference type="Pfam" id="PF00550">
    <property type="entry name" value="PP-binding"/>
    <property type="match status" value="2"/>
</dbReference>
<keyword evidence="8" id="KW-0808">Transferase</keyword>
<dbReference type="Gene3D" id="3.30.559.10">
    <property type="entry name" value="Chloramphenicol acetyltransferase-like domain"/>
    <property type="match status" value="2"/>
</dbReference>
<dbReference type="Gene3D" id="3.40.366.10">
    <property type="entry name" value="Malonyl-Coenzyme A Acyl Carrier Protein, domain 2"/>
    <property type="match status" value="1"/>
</dbReference>
<dbReference type="InterPro" id="IPR009081">
    <property type="entry name" value="PP-bd_ACP"/>
</dbReference>
<evidence type="ECO:0000256" key="10">
    <source>
        <dbReference type="ARBA" id="ARBA00023098"/>
    </source>
</evidence>
<dbReference type="GO" id="GO:0006633">
    <property type="term" value="P:fatty acid biosynthetic process"/>
    <property type="evidence" value="ECO:0007669"/>
    <property type="project" value="InterPro"/>
</dbReference>
<dbReference type="SUPFAM" id="SSF55048">
    <property type="entry name" value="Probable ACP-binding domain of malonyl-CoA ACP transacylase"/>
    <property type="match status" value="1"/>
</dbReference>
<evidence type="ECO:0000256" key="11">
    <source>
        <dbReference type="ARBA" id="ARBA00023194"/>
    </source>
</evidence>
<evidence type="ECO:0000256" key="6">
    <source>
        <dbReference type="ARBA" id="ARBA00022553"/>
    </source>
</evidence>
<dbReference type="Gene3D" id="3.30.70.3290">
    <property type="match status" value="1"/>
</dbReference>
<dbReference type="Proteomes" id="UP000003986">
    <property type="component" value="Unassembled WGS sequence"/>
</dbReference>
<dbReference type="GO" id="GO:0017000">
    <property type="term" value="P:antibiotic biosynthetic process"/>
    <property type="evidence" value="ECO:0007669"/>
    <property type="project" value="UniProtKB-KW"/>
</dbReference>
<dbReference type="InterPro" id="IPR023213">
    <property type="entry name" value="CAT-like_dom_sf"/>
</dbReference>
<dbReference type="SUPFAM" id="SSF47336">
    <property type="entry name" value="ACP-like"/>
    <property type="match status" value="2"/>
</dbReference>
<feature type="compositionally biased region" description="Basic residues" evidence="16">
    <location>
        <begin position="269"/>
        <end position="279"/>
    </location>
</feature>
<dbReference type="NCBIfam" id="TIGR01733">
    <property type="entry name" value="AA-adenyl-dom"/>
    <property type="match status" value="1"/>
</dbReference>
<evidence type="ECO:0000256" key="3">
    <source>
        <dbReference type="ARBA" id="ARBA00007380"/>
    </source>
</evidence>
<feature type="compositionally biased region" description="Basic residues" evidence="16">
    <location>
        <begin position="132"/>
        <end position="142"/>
    </location>
</feature>
<dbReference type="InterPro" id="IPR057737">
    <property type="entry name" value="Condensation_MtbB-like"/>
</dbReference>
<sequence>MAAAVHRTGSVPAHRGSPAPLAGTRTGHRAPAPPRLRQPLVRRHRCRHQRGQDLGDRPDHGRPVHPVRVAHRGRHRAPLRVHRPARPLRRVRPARRRSRRRTRHRGRPAAADRGSGLCPAGARAGAGTDPRQRRRDPAHRTRPLPGGQGRRGQRRLRQQTARTAGLPARPPGLRDGAGDPAPARPQGPLPVLVRLPGADRGGHQSVLRVPAQRVAGHRHGPGRPGVRGQRAGRPRPGDRRPRSPPCGPDVRVGRTASARGGPTAAGPRHLPRRAARRPRAAVLPRHGEGPVRRRRERGDRHRRVGVQVRPAAGQGLRRSVRGRRDRLPGRPPDAARRGPSVSRSSPTRGRPFPSKGDSPVVSEAPATGAHHDGTSVDIAVVGMAGRFPGAPDLDAYWHNLRSGVESIERLTEDDLLAEGVDPELIGAPGYVPVAPTLEGIDLFDARFFGFTAREAALLDPQQRLFLESAWHAMEHAGIDPARCGTAAVFAGGNMPAYLMSNLLGGARVVLDSAMFELQIHNDKDYLASRTAYKLGLTGPAVNVQTACSTSLVAVHQAAAALRSGDCEIALAGGVCVRVPHRVGYRYEQGLIYAPDGRCRPFDADGAGTVFGNGAGAVVLKRLTDARRDGDRILAVLKGSAVNNDGAEKVGYTSPSVSGQEAVVAAAIADSGVPARSITAIEAHGTGTHVGDPIEITALSRAFGRHTTDTGFCAVGSVKSNIGHLESAAGIASFIKAVLQLHHRTLVPSLHFERPNPRIDFGSTPFFVNTELRAWPEGEHPRRIGVSSFGIGGTNAHVVLEQAPDPVPAEPSGRPELVVVSAKSPAALDAATEALAEKLAGPDAQPLADIAHTLQTGRGAMRYRRAVVAAGTAEAAALLSGADPGRVRSADAGNAPAKVVFLFPGQGAQYPGMSRGLYAREPVFAEALDTCADLLAEELGIDLRTVLFPDVPDEDGLTHTTLAQPALFATEYAMATLLRSWDVEPDVMVGHSIGEFTAAVLSGVLSLKDAAHLVALRGRLMQDRPTGAMVSIAAPAADIEPLLPAGVSIAAINAPMLCVASGPHEAVAELGETLAAKEITVRPLHTSHAFHSAMMDPVVEPFTEAVAGTPLAAPGLPFVSCVTGEPITAELATDPQYWGTHLRRPVRFADAVRTAIGDGPAVLVEVGPGNTLSTLARAGAGTGGPRCAAVTTMRRPDEAADDGQVLRTAVGDIWLFGGAVDWPALHQGRRNRVELPGYPFQRDRYWIEPRGSATGTPLVAEFAEHEEPETEPTGRATRPSTLVTAYVAPADELEATIAGIWEEMFGIAPIGTRDDFFELGGHSLLAIQVLNRLQATSGVTVELGRLLATPTIGGMAEELRAAGAAGTDDRLPTVVPRPDLRYEPFPLTEMQQAQWIGRLSSFDMGGVAPHLYFEFDSRTIETARLERAWQRVVQRHDMLRMVVLPDGRQQILHDAEPYRFEVLDLRTTDPEESERQLAGIRDRMATEVRPADVWPLWEVRVSLLPDHRVRVHISFDLLVADVSSFFYQLLPQWREFYHHPDRDPEPLALSFRDYVLAEEELRRTPRYERSLEYWRKRVRELPAAPELPTVQGAGGGERLGFVRRHARLDAEPWGRIKAKAGEFGVTPSSAMLAAFAVTIGTWSKSQRFTLNFTAVNRLPVHEEVNDVVGEFASFDLLEVDAVSAPDFAGLVRELQRQSWADFDHRYVSGVRILRERARARGGAGDVMPVVFTSALGSDVDGRPAPSPVDWLGEQSYFISQTPQVTIDHFLLEFGGNLELAWHAVDGLFPDGLMEEMFQAYQDFVVGLAETDGWHRPPVLDLPAGQLAPRAAANDTAGELPDDVLPARILARAGSAEPAVITEGRTLDFAELTGRAVALARELTEEGYGRGAVVGIGLAKGWRQTVAALAASAAGCTYVPLDPGLPEARRRRLVEQAGIGCVLAEPDTATLWPNAPRVLPVAEDARWDPADTAAWSCPARPEDTAYVIYTSGSTGTPKGVAVSHRAALNTLVDIEERFGIRPGDRVLGLSALNFDLSVFDVFGMLAAGGAVVLPETADRRNPDRWTELCRRHGVTVWNSVPALMQMLVEHLESRGPAGEAGHLPGLRLALLSGDWIPLALPDRIRAVAPATDVISLGGATEAAVWSIAHPIGEVDPDWPSIPYGRPLRNQRFHVLNDRLRHAPVWVPGQLHIAGAGLAEGYWRDEQRTAESFITHPETGERLYRTGDLGRYLPDGTIEFLGRDDFQVKIGGYRIELGEIEHALGAHPELLNAVVSAPGERNRQRLVAHVVPADPGTRNDPDFADRLRDHLTTTLPSYMIPSDIVLIDAMPLSANGKVDRSALPDPQRTGNAEAAASAAEDDGEEATGALRTLLVLAADLLGVNRPRPRDNFFELGGDSIMGVQLVGRANAEGIPITPQNLFESTTFLELAAAVPAEPGTDDTGEAVALTPHQTLAHAQVGSVLLDVPDTFDPVPAARALNALADRHPALRTRVRTEEGQRFAVRPGPGEDFDVPEIDLAALPDAVRAAAVEEMIGEMARELDIETGPAVKFAVFRLGERGSVLACTAAQGLMDDASVLLLCRELIQAYDRLAAGRPVVWSDGAGSPQAWNRGLRRKPAHPAGLADTPGTPGELPRRRTVELDATRTADLFTAAAGSHHLDPTEVLVAAASTALGRALPEPPQLLVERSLRADLAAGDEPAGRLVGRTTELRTVEPVAAGTPLDTALTSVKGRLRTADPDPVRGAIVAVREVVTWDRVEGAIEVHADFAGVTGLAGWHEETVGQLSAAVVDGALRIRWQLAASVPEDAATRLAEAFDTVLGEIAEHCRRAAEGSYEPSDFPLADLSGDELAEFLDELR</sequence>
<dbReference type="Gene3D" id="3.40.47.10">
    <property type="match status" value="1"/>
</dbReference>
<dbReference type="PROSITE" id="PS52004">
    <property type="entry name" value="KS3_2"/>
    <property type="match status" value="1"/>
</dbReference>
<dbReference type="GO" id="GO:0016874">
    <property type="term" value="F:ligase activity"/>
    <property type="evidence" value="ECO:0007669"/>
    <property type="project" value="UniProtKB-KW"/>
</dbReference>
<dbReference type="InterPro" id="IPR050091">
    <property type="entry name" value="PKS_NRPS_Biosynth_Enz"/>
</dbReference>
<dbReference type="Gene3D" id="3.30.300.30">
    <property type="match status" value="1"/>
</dbReference>
<feature type="domain" description="Carrier" evidence="17">
    <location>
        <begin position="1287"/>
        <end position="1362"/>
    </location>
</feature>
<dbReference type="SMART" id="SM00825">
    <property type="entry name" value="PKS_KS"/>
    <property type="match status" value="1"/>
</dbReference>
<dbReference type="CDD" id="cd12114">
    <property type="entry name" value="A_NRPS_TlmIV_like"/>
    <property type="match status" value="1"/>
</dbReference>
<keyword evidence="6" id="KW-0597">Phosphoprotein</keyword>
<dbReference type="InterPro" id="IPR014031">
    <property type="entry name" value="Ketoacyl_synth_C"/>
</dbReference>
<evidence type="ECO:0000256" key="13">
    <source>
        <dbReference type="ARBA" id="ARBA00023315"/>
    </source>
</evidence>
<dbReference type="SMART" id="SM00823">
    <property type="entry name" value="PKS_PP"/>
    <property type="match status" value="2"/>
</dbReference>
<dbReference type="InterPro" id="IPR032821">
    <property type="entry name" value="PKS_assoc"/>
</dbReference>
<feature type="compositionally biased region" description="Basic and acidic residues" evidence="16">
    <location>
        <begin position="325"/>
        <end position="336"/>
    </location>
</feature>
<feature type="compositionally biased region" description="Basic and acidic residues" evidence="16">
    <location>
        <begin position="285"/>
        <end position="299"/>
    </location>
</feature>
<dbReference type="CDD" id="cd19535">
    <property type="entry name" value="Cyc_NRPS"/>
    <property type="match status" value="1"/>
</dbReference>
<keyword evidence="9" id="KW-0276">Fatty acid metabolism</keyword>
<dbReference type="Pfam" id="PF16197">
    <property type="entry name" value="KAsynt_C_assoc"/>
    <property type="match status" value="1"/>
</dbReference>
<dbReference type="InterPro" id="IPR016039">
    <property type="entry name" value="Thiolase-like"/>
</dbReference>
<dbReference type="GO" id="GO:0044550">
    <property type="term" value="P:secondary metabolite biosynthetic process"/>
    <property type="evidence" value="ECO:0007669"/>
    <property type="project" value="UniProtKB-ARBA"/>
</dbReference>
<dbReference type="Gene3D" id="3.30.559.30">
    <property type="entry name" value="Nonribosomal peptide synthetase, condensation domain"/>
    <property type="match status" value="2"/>
</dbReference>
<accession>D6AV95</accession>
<feature type="compositionally biased region" description="Basic residues" evidence="16">
    <location>
        <begin position="40"/>
        <end position="49"/>
    </location>
</feature>
<dbReference type="PROSITE" id="PS00606">
    <property type="entry name" value="KS3_1"/>
    <property type="match status" value="1"/>
</dbReference>
<feature type="region of interest" description="Disordered" evidence="16">
    <location>
        <begin position="2607"/>
        <end position="2635"/>
    </location>
</feature>
<evidence type="ECO:0000259" key="18">
    <source>
        <dbReference type="PROSITE" id="PS52004"/>
    </source>
</evidence>
<reference evidence="20" key="2">
    <citation type="submission" date="2008-12" db="EMBL/GenBank/DDBJ databases">
        <title>Annotation of Streptomyces roseosporus strain NRRL 15998.</title>
        <authorList>
            <consortium name="The Broad Institute Genome Sequencing Platform"/>
            <consortium name="Broad Institute Microbial Sequencing Center"/>
            <person name="Fischbach M."/>
            <person name="Ward D."/>
            <person name="Young S."/>
            <person name="Kodira C.D."/>
            <person name="Zeng Q."/>
            <person name="Koehrsen M."/>
            <person name="Godfrey P."/>
            <person name="Alvarado L."/>
            <person name="Berlin A.M."/>
            <person name="Borenstein D."/>
            <person name="Chen Z."/>
            <person name="Engels R."/>
            <person name="Freedman E."/>
            <person name="Gellesch M."/>
            <person name="Goldberg J."/>
            <person name="Griggs A."/>
            <person name="Gujja S."/>
            <person name="Heiman D.I."/>
            <person name="Hepburn T.A."/>
            <person name="Howarth C."/>
            <person name="Jen D."/>
            <person name="Larson L."/>
            <person name="Lewis B."/>
            <person name="Mehta T."/>
            <person name="Park D."/>
            <person name="Pearson M."/>
            <person name="Roberts A."/>
            <person name="Saif S."/>
            <person name="Shea T.D."/>
            <person name="Shenoy N."/>
            <person name="Sisk P."/>
            <person name="Stolte C."/>
            <person name="Sykes S.N."/>
            <person name="Walk T."/>
            <person name="White J."/>
            <person name="Yandava C."/>
            <person name="Straight P."/>
            <person name="Clardy J."/>
            <person name="Hung D."/>
            <person name="Kolter R."/>
            <person name="Mekalanos J."/>
            <person name="Walker S."/>
            <person name="Walsh C.T."/>
            <person name="Wieland B.L.C."/>
            <person name="Ilzarbe M."/>
            <person name="Galagan J."/>
            <person name="Nusbaum C."/>
            <person name="Birren B."/>
        </authorList>
    </citation>
    <scope>NUCLEOTIDE SEQUENCE [LARGE SCALE GENOMIC DNA]</scope>
    <source>
        <strain evidence="20">NRRL 15998</strain>
    </source>
</reference>
<dbReference type="Gene3D" id="2.30.38.10">
    <property type="entry name" value="Luciferase, Domain 3"/>
    <property type="match status" value="1"/>
</dbReference>
<comment type="similarity">
    <text evidence="3">Belongs to the ATP-dependent AMP-binding enzyme family. MbtB subfamily.</text>
</comment>
<dbReference type="InterPro" id="IPR006162">
    <property type="entry name" value="Ppantetheine_attach_site"/>
</dbReference>
<keyword evidence="12" id="KW-0511">Multifunctional enzyme</keyword>
<dbReference type="InterPro" id="IPR010071">
    <property type="entry name" value="AA_adenyl_dom"/>
</dbReference>
<evidence type="ECO:0000256" key="16">
    <source>
        <dbReference type="SAM" id="MobiDB-lite"/>
    </source>
</evidence>
<evidence type="ECO:0000259" key="17">
    <source>
        <dbReference type="PROSITE" id="PS50075"/>
    </source>
</evidence>
<dbReference type="SUPFAM" id="SSF52777">
    <property type="entry name" value="CoA-dependent acyltransferases"/>
    <property type="match status" value="4"/>
</dbReference>
<comment type="cofactor">
    <cofactor evidence="1">
        <name>pantetheine 4'-phosphate</name>
        <dbReference type="ChEBI" id="CHEBI:47942"/>
    </cofactor>
</comment>
<dbReference type="PANTHER" id="PTHR43775:SF37">
    <property type="entry name" value="SI:DKEY-61P9.11"/>
    <property type="match status" value="1"/>
</dbReference>
<dbReference type="InterPro" id="IPR016035">
    <property type="entry name" value="Acyl_Trfase/lysoPLipase"/>
</dbReference>
<feature type="region of interest" description="Disordered" evidence="16">
    <location>
        <begin position="2335"/>
        <end position="2360"/>
    </location>
</feature>
<dbReference type="SUPFAM" id="SSF52151">
    <property type="entry name" value="FabD/lysophospholipase-like"/>
    <property type="match status" value="1"/>
</dbReference>
<comment type="pathway">
    <text evidence="2">Siderophore biosynthesis; mycobactin biosynthesis.</text>
</comment>
<evidence type="ECO:0000256" key="2">
    <source>
        <dbReference type="ARBA" id="ARBA00005102"/>
    </source>
</evidence>
<dbReference type="InterPro" id="IPR016036">
    <property type="entry name" value="Malonyl_transacylase_ACP-bd"/>
</dbReference>
<feature type="region of interest" description="Disordered" evidence="16">
    <location>
        <begin position="1"/>
        <end position="372"/>
    </location>
</feature>
<keyword evidence="7" id="KW-0436">Ligase</keyword>
<dbReference type="InterPro" id="IPR014043">
    <property type="entry name" value="Acyl_transferase_dom"/>
</dbReference>
<dbReference type="Pfam" id="PF00698">
    <property type="entry name" value="Acyl_transf_1"/>
    <property type="match status" value="1"/>
</dbReference>
<evidence type="ECO:0000313" key="19">
    <source>
        <dbReference type="EMBL" id="EFE78343.2"/>
    </source>
</evidence>
<dbReference type="FunFam" id="3.30.559.10:FF:000023">
    <property type="entry name" value="Non-ribosomal peptide synthetase"/>
    <property type="match status" value="1"/>
</dbReference>
<evidence type="ECO:0000256" key="15">
    <source>
        <dbReference type="ARBA" id="ARBA00033440"/>
    </source>
</evidence>
<dbReference type="InterPro" id="IPR020841">
    <property type="entry name" value="PKS_Beta-ketoAc_synthase_dom"/>
</dbReference>
<evidence type="ECO:0000313" key="20">
    <source>
        <dbReference type="Proteomes" id="UP000003986"/>
    </source>
</evidence>
<dbReference type="InterPro" id="IPR014030">
    <property type="entry name" value="Ketoacyl_synth_N"/>
</dbReference>
<name>D6AV95_STRFL</name>
<dbReference type="GO" id="GO:0004312">
    <property type="term" value="F:fatty acid synthase activity"/>
    <property type="evidence" value="ECO:0007669"/>
    <property type="project" value="TreeGrafter"/>
</dbReference>
<evidence type="ECO:0000256" key="9">
    <source>
        <dbReference type="ARBA" id="ARBA00022832"/>
    </source>
</evidence>
<evidence type="ECO:0000256" key="1">
    <source>
        <dbReference type="ARBA" id="ARBA00001957"/>
    </source>
</evidence>